<accession>A0A7S3GCI4</accession>
<dbReference type="SUPFAM" id="SSF52833">
    <property type="entry name" value="Thioredoxin-like"/>
    <property type="match status" value="1"/>
</dbReference>
<gene>
    <name evidence="3" type="ORF">PBIL07802_LOCUS24244</name>
    <name evidence="4" type="ORF">PBIL07802_LOCUS24245</name>
    <name evidence="5" type="ORF">PBIL07802_LOCUS24251</name>
</gene>
<dbReference type="SUPFAM" id="SSF47616">
    <property type="entry name" value="GST C-terminal domain-like"/>
    <property type="match status" value="1"/>
</dbReference>
<dbReference type="InterPro" id="IPR036282">
    <property type="entry name" value="Glutathione-S-Trfase_C_sf"/>
</dbReference>
<dbReference type="InterPro" id="IPR036249">
    <property type="entry name" value="Thioredoxin-like_sf"/>
</dbReference>
<dbReference type="CDD" id="cd00570">
    <property type="entry name" value="GST_N_family"/>
    <property type="match status" value="1"/>
</dbReference>
<dbReference type="EMBL" id="HBIB01037173">
    <property type="protein sequence ID" value="CAE0261958.1"/>
    <property type="molecule type" value="Transcribed_RNA"/>
</dbReference>
<dbReference type="Pfam" id="PF14497">
    <property type="entry name" value="GST_C_3"/>
    <property type="match status" value="1"/>
</dbReference>
<dbReference type="Gene3D" id="1.20.1050.10">
    <property type="match status" value="1"/>
</dbReference>
<feature type="domain" description="Glutathione S-transferase C-terminal" evidence="2">
    <location>
        <begin position="178"/>
        <end position="249"/>
    </location>
</feature>
<dbReference type="InterPro" id="IPR004046">
    <property type="entry name" value="GST_C"/>
</dbReference>
<feature type="domain" description="GST N-terminal" evidence="1">
    <location>
        <begin position="26"/>
        <end position="96"/>
    </location>
</feature>
<name>A0A7S3GCI4_9EUKA</name>
<organism evidence="3">
    <name type="scientific">Palpitomonas bilix</name>
    <dbReference type="NCBI Taxonomy" id="652834"/>
    <lineage>
        <taxon>Eukaryota</taxon>
        <taxon>Eukaryota incertae sedis</taxon>
    </lineage>
</organism>
<evidence type="ECO:0008006" key="6">
    <source>
        <dbReference type="Google" id="ProtNLM"/>
    </source>
</evidence>
<reference evidence="3" key="1">
    <citation type="submission" date="2021-01" db="EMBL/GenBank/DDBJ databases">
        <authorList>
            <person name="Corre E."/>
            <person name="Pelletier E."/>
            <person name="Niang G."/>
            <person name="Scheremetjew M."/>
            <person name="Finn R."/>
            <person name="Kale V."/>
            <person name="Holt S."/>
            <person name="Cochrane G."/>
            <person name="Meng A."/>
            <person name="Brown T."/>
            <person name="Cohen L."/>
        </authorList>
    </citation>
    <scope>NUCLEOTIDE SEQUENCE</scope>
    <source>
        <strain evidence="3">NIES-2562</strain>
    </source>
</reference>
<evidence type="ECO:0000313" key="4">
    <source>
        <dbReference type="EMBL" id="CAE0261952.1"/>
    </source>
</evidence>
<proteinExistence type="predicted"/>
<evidence type="ECO:0000259" key="1">
    <source>
        <dbReference type="Pfam" id="PF13417"/>
    </source>
</evidence>
<dbReference type="Gene3D" id="3.40.30.10">
    <property type="entry name" value="Glutaredoxin"/>
    <property type="match status" value="1"/>
</dbReference>
<dbReference type="AlphaFoldDB" id="A0A7S3GCI4"/>
<dbReference type="EMBL" id="HBIB01037166">
    <property type="protein sequence ID" value="CAE0261951.1"/>
    <property type="molecule type" value="Transcribed_RNA"/>
</dbReference>
<protein>
    <recommendedName>
        <fullName evidence="6">Glutathione S-transferase</fullName>
    </recommendedName>
</protein>
<dbReference type="Pfam" id="PF13417">
    <property type="entry name" value="GST_N_3"/>
    <property type="match status" value="1"/>
</dbReference>
<dbReference type="EMBL" id="HBIB01037167">
    <property type="protein sequence ID" value="CAE0261952.1"/>
    <property type="molecule type" value="Transcribed_RNA"/>
</dbReference>
<evidence type="ECO:0000313" key="3">
    <source>
        <dbReference type="EMBL" id="CAE0261951.1"/>
    </source>
</evidence>
<evidence type="ECO:0000259" key="2">
    <source>
        <dbReference type="Pfam" id="PF14497"/>
    </source>
</evidence>
<evidence type="ECO:0000313" key="5">
    <source>
        <dbReference type="EMBL" id="CAE0261958.1"/>
    </source>
</evidence>
<dbReference type="InterPro" id="IPR004045">
    <property type="entry name" value="Glutathione_S-Trfase_N"/>
</dbReference>
<sequence>MAPRTAEADTTSASHSGTEVQWKLVTIKPSHYCEKARWALDLAKVSFVEESHFPMFSRFHTLPIGGKTTPLLTSGKGPSKVTYTESDDIVDYCDSLLPVEKKLLIEGRREEIDEWRKIANEIGDHTRRLAYFNMFKYTKNLAYEVLSDNVSKRQKRMAKIMMPMIKGVVKGALKVNEKETTKSIERLNSLLDKADKAIEEGDGYLVGGKFTAADLSFASLMAPIIFPPEFDAKMPQPEDLPDQFRKVVEEYRSRPSGKHCLRIFSSYRPKKN</sequence>